<evidence type="ECO:0000313" key="2">
    <source>
        <dbReference type="EMBL" id="BDG02511.1"/>
    </source>
</evidence>
<dbReference type="RefSeq" id="WP_248360208.1">
    <property type="nucleotide sequence ID" value="NZ_AP025591.1"/>
</dbReference>
<proteinExistence type="predicted"/>
<feature type="compositionally biased region" description="Polar residues" evidence="1">
    <location>
        <begin position="43"/>
        <end position="54"/>
    </location>
</feature>
<keyword evidence="3" id="KW-1185">Reference proteome</keyword>
<organism evidence="2 3">
    <name type="scientific">Anaeromyxobacter oryzae</name>
    <dbReference type="NCBI Taxonomy" id="2918170"/>
    <lineage>
        <taxon>Bacteria</taxon>
        <taxon>Pseudomonadati</taxon>
        <taxon>Myxococcota</taxon>
        <taxon>Myxococcia</taxon>
        <taxon>Myxococcales</taxon>
        <taxon>Cystobacterineae</taxon>
        <taxon>Anaeromyxobacteraceae</taxon>
        <taxon>Anaeromyxobacter</taxon>
    </lineage>
</organism>
<reference evidence="3" key="1">
    <citation type="journal article" date="2022" name="Int. J. Syst. Evol. Microbiol.">
        <title>Anaeromyxobacter oryzae sp. nov., Anaeromyxobacter diazotrophicus sp. nov. and Anaeromyxobacter paludicola sp. nov., isolated from paddy soils.</title>
        <authorList>
            <person name="Itoh H."/>
            <person name="Xu Z."/>
            <person name="Mise K."/>
            <person name="Masuda Y."/>
            <person name="Ushijima N."/>
            <person name="Hayakawa C."/>
            <person name="Shiratori Y."/>
            <person name="Senoo K."/>
        </authorList>
    </citation>
    <scope>NUCLEOTIDE SEQUENCE [LARGE SCALE GENOMIC DNA]</scope>
    <source>
        <strain evidence="3">Red232</strain>
    </source>
</reference>
<gene>
    <name evidence="2" type="ORF">AMOR_15070</name>
</gene>
<evidence type="ECO:0000256" key="1">
    <source>
        <dbReference type="SAM" id="MobiDB-lite"/>
    </source>
</evidence>
<evidence type="ECO:0000313" key="3">
    <source>
        <dbReference type="Proteomes" id="UP001162891"/>
    </source>
</evidence>
<sequence>MKDFSVSELARWTSLLLGIGLALVYLKTSTAMKSATCGTVATTTPSASEIQTQRSSRKLGPIASG</sequence>
<dbReference type="Proteomes" id="UP001162891">
    <property type="component" value="Chromosome"/>
</dbReference>
<name>A0ABN6MNC6_9BACT</name>
<feature type="region of interest" description="Disordered" evidence="1">
    <location>
        <begin position="43"/>
        <end position="65"/>
    </location>
</feature>
<accession>A0ABN6MNC6</accession>
<protein>
    <submittedName>
        <fullName evidence="2">Uncharacterized protein</fullName>
    </submittedName>
</protein>
<dbReference type="EMBL" id="AP025591">
    <property type="protein sequence ID" value="BDG02511.1"/>
    <property type="molecule type" value="Genomic_DNA"/>
</dbReference>